<evidence type="ECO:0000256" key="5">
    <source>
        <dbReference type="ARBA" id="ARBA00023012"/>
    </source>
</evidence>
<dbReference type="FunFam" id="3.30.565.10:FF:000010">
    <property type="entry name" value="Sensor histidine kinase RcsC"/>
    <property type="match status" value="1"/>
</dbReference>
<dbReference type="SUPFAM" id="SSF55874">
    <property type="entry name" value="ATPase domain of HSP90 chaperone/DNA topoisomerase II/histidine kinase"/>
    <property type="match status" value="1"/>
</dbReference>
<keyword evidence="10" id="KW-0547">Nucleotide-binding</keyword>
<dbReference type="Gene3D" id="3.30.565.10">
    <property type="entry name" value="Histidine kinase-like ATPase, C-terminal domain"/>
    <property type="match status" value="1"/>
</dbReference>
<evidence type="ECO:0000256" key="4">
    <source>
        <dbReference type="ARBA" id="ARBA00022801"/>
    </source>
</evidence>
<feature type="domain" description="Histidine kinase" evidence="8">
    <location>
        <begin position="362"/>
        <end position="582"/>
    </location>
</feature>
<dbReference type="Gene3D" id="1.10.287.130">
    <property type="match status" value="1"/>
</dbReference>
<dbReference type="InterPro" id="IPR036890">
    <property type="entry name" value="HATPase_C_sf"/>
</dbReference>
<evidence type="ECO:0000313" key="10">
    <source>
        <dbReference type="EMBL" id="XCD15076.1"/>
    </source>
</evidence>
<dbReference type="SMART" id="SM00388">
    <property type="entry name" value="HisKA"/>
    <property type="match status" value="1"/>
</dbReference>
<dbReference type="Pfam" id="PF22673">
    <property type="entry name" value="MCP-like_PDC_1"/>
    <property type="match status" value="1"/>
</dbReference>
<gene>
    <name evidence="10" type="ORF">PG915_10780</name>
</gene>
<evidence type="ECO:0000256" key="3">
    <source>
        <dbReference type="ARBA" id="ARBA00022553"/>
    </source>
</evidence>
<dbReference type="PRINTS" id="PR00344">
    <property type="entry name" value="BCTRLSENSOR"/>
</dbReference>
<accession>A0AAU8BFN5</accession>
<keyword evidence="7" id="KW-1133">Transmembrane helix</keyword>
<dbReference type="SMART" id="SM00387">
    <property type="entry name" value="HATPase_c"/>
    <property type="match status" value="1"/>
</dbReference>
<evidence type="ECO:0000259" key="9">
    <source>
        <dbReference type="PROSITE" id="PS50110"/>
    </source>
</evidence>
<feature type="modified residue" description="4-aspartylphosphate" evidence="6">
    <location>
        <position position="651"/>
    </location>
</feature>
<comment type="catalytic activity">
    <reaction evidence="1">
        <text>ATP + protein L-histidine = ADP + protein N-phospho-L-histidine.</text>
        <dbReference type="EC" id="2.7.13.3"/>
    </reaction>
</comment>
<dbReference type="SUPFAM" id="SSF52172">
    <property type="entry name" value="CheY-like"/>
    <property type="match status" value="1"/>
</dbReference>
<dbReference type="GO" id="GO:0016787">
    <property type="term" value="F:hydrolase activity"/>
    <property type="evidence" value="ECO:0007669"/>
    <property type="project" value="UniProtKB-KW"/>
</dbReference>
<dbReference type="InterPro" id="IPR004358">
    <property type="entry name" value="Sig_transdc_His_kin-like_C"/>
</dbReference>
<dbReference type="PROSITE" id="PS50109">
    <property type="entry name" value="HIS_KIN"/>
    <property type="match status" value="1"/>
</dbReference>
<dbReference type="EC" id="2.7.13.3" evidence="2"/>
<sequence>MQKSVIKESLKKKSIIALAVYLAVFIAIFGTITYWVVESPVRAKLEQNLDIRSEFLAAEISAPLHSSLGVLKSIVAMGETISDRQSLDKALCQVFKLNDGIAVSGGIWPEPYSVDPDVKLSSLFYNRTSTGEVDKIDLWNNPQTAGYHIEPWYTSVKDTPSNTISWSEVYVDPYTHVQMITASAPYYIEGVFAGVATVDLSLENLIGFVKSKAREHDLGVIVRDANQQVITEHNFRVERGIYISQLSFGDFNWSLEVVNARRLVADEVADIVKSVELGIVPVMLLCLMFGYYLINQYLIKPIAIIAKEVDESRHGGSIDINYRSPDEIRYLIDSFNQKTVYLDQERMKAQASTKAKTAFLATLSHEIRTPMNGVLGTAQILLKTDLSVEQRKHLKTLYDSGDHMMSLLNEILDYSKIEQGHIELDSHPFPLNSIIGSIHSVYHTLCNEKGLKFSVYSDIEDERWYQGDKARLRQILFNLLNNAVKFTSQGNIEVFLSEKIGAEKNTLTIRVKDTGIGIAPEAQARIFKPFEQAESSTTRRFGGTGLGLAIVKEIALVMGGDIKLTSQEGIGSEFEVTVRLASCKPKPLDVHIERNLDYRGLKALIVEDNRTNTIIIETFMKRKGFITYSVVNGEEALKAVATQNYDLILMDNHMPVMDGVEAIAGIRNMPGKEKDTLIFGCTADVFKETRERMMGAGADFIVGKPIDERILDDALYQFANKLFQFSGRKGSNVTSLGVSK</sequence>
<evidence type="ECO:0000256" key="2">
    <source>
        <dbReference type="ARBA" id="ARBA00012438"/>
    </source>
</evidence>
<dbReference type="PROSITE" id="PS50110">
    <property type="entry name" value="RESPONSE_REGULATORY"/>
    <property type="match status" value="1"/>
</dbReference>
<evidence type="ECO:0000259" key="8">
    <source>
        <dbReference type="PROSITE" id="PS50109"/>
    </source>
</evidence>
<dbReference type="PANTHER" id="PTHR45339:SF1">
    <property type="entry name" value="HYBRID SIGNAL TRANSDUCTION HISTIDINE KINASE J"/>
    <property type="match status" value="1"/>
</dbReference>
<dbReference type="GO" id="GO:0005524">
    <property type="term" value="F:ATP binding"/>
    <property type="evidence" value="ECO:0007669"/>
    <property type="project" value="UniProtKB-KW"/>
</dbReference>
<keyword evidence="3 6" id="KW-0597">Phosphoprotein</keyword>
<name>A0AAU8BFN5_9VIBR</name>
<organism evidence="10">
    <name type="scientific">Vibrio chaetopteri</name>
    <dbReference type="NCBI Taxonomy" id="3016528"/>
    <lineage>
        <taxon>Bacteria</taxon>
        <taxon>Pseudomonadati</taxon>
        <taxon>Pseudomonadota</taxon>
        <taxon>Gammaproteobacteria</taxon>
        <taxon>Vibrionales</taxon>
        <taxon>Vibrionaceae</taxon>
        <taxon>Vibrio</taxon>
    </lineage>
</organism>
<dbReference type="Pfam" id="PF00512">
    <property type="entry name" value="HisKA"/>
    <property type="match status" value="1"/>
</dbReference>
<evidence type="ECO:0000256" key="6">
    <source>
        <dbReference type="PROSITE-ProRule" id="PRU00169"/>
    </source>
</evidence>
<feature type="domain" description="Response regulatory" evidence="9">
    <location>
        <begin position="602"/>
        <end position="719"/>
    </location>
</feature>
<dbReference type="Pfam" id="PF02518">
    <property type="entry name" value="HATPase_c"/>
    <property type="match status" value="1"/>
</dbReference>
<evidence type="ECO:0000256" key="1">
    <source>
        <dbReference type="ARBA" id="ARBA00000085"/>
    </source>
</evidence>
<dbReference type="Pfam" id="PF00072">
    <property type="entry name" value="Response_reg"/>
    <property type="match status" value="1"/>
</dbReference>
<dbReference type="Gene3D" id="3.40.50.2300">
    <property type="match status" value="1"/>
</dbReference>
<dbReference type="PANTHER" id="PTHR45339">
    <property type="entry name" value="HYBRID SIGNAL TRANSDUCTION HISTIDINE KINASE J"/>
    <property type="match status" value="1"/>
</dbReference>
<dbReference type="CDD" id="cd12913">
    <property type="entry name" value="PDC1_MCP_like"/>
    <property type="match status" value="1"/>
</dbReference>
<dbReference type="Gene3D" id="3.30.450.20">
    <property type="entry name" value="PAS domain"/>
    <property type="match status" value="1"/>
</dbReference>
<keyword evidence="4" id="KW-0378">Hydrolase</keyword>
<dbReference type="CDD" id="cd00082">
    <property type="entry name" value="HisKA"/>
    <property type="match status" value="1"/>
</dbReference>
<dbReference type="FunFam" id="1.10.287.130:FF:000089">
    <property type="entry name" value="Sensor histidine kinase"/>
    <property type="match status" value="1"/>
</dbReference>
<keyword evidence="10" id="KW-0067">ATP-binding</keyword>
<dbReference type="SUPFAM" id="SSF47384">
    <property type="entry name" value="Homodimeric domain of signal transducing histidine kinase"/>
    <property type="match status" value="1"/>
</dbReference>
<dbReference type="GO" id="GO:0000155">
    <property type="term" value="F:phosphorelay sensor kinase activity"/>
    <property type="evidence" value="ECO:0007669"/>
    <property type="project" value="InterPro"/>
</dbReference>
<dbReference type="InterPro" id="IPR036097">
    <property type="entry name" value="HisK_dim/P_sf"/>
</dbReference>
<keyword evidence="5" id="KW-0902">Two-component regulatory system</keyword>
<dbReference type="EMBL" id="CP115920">
    <property type="protein sequence ID" value="XCD15076.1"/>
    <property type="molecule type" value="Genomic_DNA"/>
</dbReference>
<dbReference type="CDD" id="cd16922">
    <property type="entry name" value="HATPase_EvgS-ArcB-TorS-like"/>
    <property type="match status" value="1"/>
</dbReference>
<protein>
    <recommendedName>
        <fullName evidence="2">histidine kinase</fullName>
        <ecNumber evidence="2">2.7.13.3</ecNumber>
    </recommendedName>
</protein>
<evidence type="ECO:0000256" key="7">
    <source>
        <dbReference type="SAM" id="Phobius"/>
    </source>
</evidence>
<proteinExistence type="predicted"/>
<dbReference type="InterPro" id="IPR001789">
    <property type="entry name" value="Sig_transdc_resp-reg_receiver"/>
</dbReference>
<dbReference type="AlphaFoldDB" id="A0AAU8BFN5"/>
<feature type="transmembrane region" description="Helical" evidence="7">
    <location>
        <begin position="15"/>
        <end position="37"/>
    </location>
</feature>
<dbReference type="InterPro" id="IPR005467">
    <property type="entry name" value="His_kinase_dom"/>
</dbReference>
<dbReference type="CDD" id="cd17546">
    <property type="entry name" value="REC_hyHK_CKI1_RcsC-like"/>
    <property type="match status" value="1"/>
</dbReference>
<reference evidence="10" key="1">
    <citation type="submission" date="2023-01" db="EMBL/GenBank/DDBJ databases">
        <title>Vibrio sp. CB1-14 genome sequencing.</title>
        <authorList>
            <person name="Otstavnykh N."/>
            <person name="Isaeva M."/>
            <person name="Meleshko D."/>
        </authorList>
    </citation>
    <scope>NUCLEOTIDE SEQUENCE</scope>
    <source>
        <strain evidence="10">CB1-14</strain>
    </source>
</reference>
<keyword evidence="7" id="KW-0472">Membrane</keyword>
<feature type="transmembrane region" description="Helical" evidence="7">
    <location>
        <begin position="277"/>
        <end position="294"/>
    </location>
</feature>
<dbReference type="InterPro" id="IPR003594">
    <property type="entry name" value="HATPase_dom"/>
</dbReference>
<dbReference type="RefSeq" id="WP_353496535.1">
    <property type="nucleotide sequence ID" value="NZ_CP115920.1"/>
</dbReference>
<keyword evidence="7" id="KW-0812">Transmembrane</keyword>
<dbReference type="KEGG" id="vck:PG915_10780"/>
<dbReference type="SMART" id="SM00448">
    <property type="entry name" value="REC"/>
    <property type="match status" value="1"/>
</dbReference>
<dbReference type="InterPro" id="IPR011006">
    <property type="entry name" value="CheY-like_superfamily"/>
</dbReference>
<dbReference type="InterPro" id="IPR003661">
    <property type="entry name" value="HisK_dim/P_dom"/>
</dbReference>